<dbReference type="Gene3D" id="1.20.1530.20">
    <property type="match status" value="1"/>
</dbReference>
<keyword evidence="4 9" id="KW-0812">Transmembrane</keyword>
<organism evidence="11 12">
    <name type="scientific">Stephania yunnanensis</name>
    <dbReference type="NCBI Taxonomy" id="152371"/>
    <lineage>
        <taxon>Eukaryota</taxon>
        <taxon>Viridiplantae</taxon>
        <taxon>Streptophyta</taxon>
        <taxon>Embryophyta</taxon>
        <taxon>Tracheophyta</taxon>
        <taxon>Spermatophyta</taxon>
        <taxon>Magnoliopsida</taxon>
        <taxon>Ranunculales</taxon>
        <taxon>Menispermaceae</taxon>
        <taxon>Menispermoideae</taxon>
        <taxon>Cissampelideae</taxon>
        <taxon>Stephania</taxon>
    </lineage>
</organism>
<evidence type="ECO:0000313" key="12">
    <source>
        <dbReference type="Proteomes" id="UP001420932"/>
    </source>
</evidence>
<evidence type="ECO:0000256" key="8">
    <source>
        <dbReference type="ARBA" id="ARBA00023136"/>
    </source>
</evidence>
<dbReference type="EMBL" id="JBBNAF010000009">
    <property type="protein sequence ID" value="KAK9114143.1"/>
    <property type="molecule type" value="Genomic_DNA"/>
</dbReference>
<evidence type="ECO:0000256" key="1">
    <source>
        <dbReference type="ARBA" id="ARBA00004141"/>
    </source>
</evidence>
<dbReference type="PANTHER" id="PTHR16254:SF20">
    <property type="entry name" value="K(+) EFFLUX ANTIPORTER 5"/>
    <property type="match status" value="1"/>
</dbReference>
<evidence type="ECO:0000256" key="3">
    <source>
        <dbReference type="ARBA" id="ARBA00022449"/>
    </source>
</evidence>
<name>A0AAP0NPB8_9MAGN</name>
<dbReference type="InterPro" id="IPR045158">
    <property type="entry name" value="KEA4/5/6-like"/>
</dbReference>
<gene>
    <name evidence="11" type="ORF">Syun_020940</name>
</gene>
<dbReference type="PANTHER" id="PTHR16254">
    <property type="entry name" value="POTASSIUM/PROTON ANTIPORTER-RELATED"/>
    <property type="match status" value="1"/>
</dbReference>
<sequence>MQYYDFVFFIEFDDVGWTRQGGAQLYNKATGNGTDTICKEPTMPVVVQKLENEMERRFQMLDWNEIHIGGFEGSAGIRRNNGPRLELELNEAGTRLGDPPSSVDELLGILDGLMDRILQRSFLIHLQLDKMENVFFTNSGSEANDSQVLKFMVDRNSNNSLHGQVTIGTLIFQDCAVGILFALLPVLGGNSGLHQGIISMGKLLLVLSIFLICCIHIVLVLCSSLRKTDDSAIVSSE</sequence>
<accession>A0AAP0NPB8</accession>
<keyword evidence="5" id="KW-0732">Signal</keyword>
<evidence type="ECO:0000256" key="4">
    <source>
        <dbReference type="ARBA" id="ARBA00022692"/>
    </source>
</evidence>
<keyword evidence="6 9" id="KW-1133">Transmembrane helix</keyword>
<evidence type="ECO:0000259" key="10">
    <source>
        <dbReference type="Pfam" id="PF00999"/>
    </source>
</evidence>
<keyword evidence="2" id="KW-0813">Transport</keyword>
<dbReference type="GO" id="GO:0015386">
    <property type="term" value="F:potassium:proton antiporter activity"/>
    <property type="evidence" value="ECO:0007669"/>
    <property type="project" value="InterPro"/>
</dbReference>
<evidence type="ECO:0000256" key="7">
    <source>
        <dbReference type="ARBA" id="ARBA00023065"/>
    </source>
</evidence>
<evidence type="ECO:0000256" key="5">
    <source>
        <dbReference type="ARBA" id="ARBA00022729"/>
    </source>
</evidence>
<comment type="caution">
    <text evidence="11">The sequence shown here is derived from an EMBL/GenBank/DDBJ whole genome shotgun (WGS) entry which is preliminary data.</text>
</comment>
<keyword evidence="8 9" id="KW-0472">Membrane</keyword>
<dbReference type="Pfam" id="PF00999">
    <property type="entry name" value="Na_H_Exchanger"/>
    <property type="match status" value="1"/>
</dbReference>
<evidence type="ECO:0000256" key="9">
    <source>
        <dbReference type="SAM" id="Phobius"/>
    </source>
</evidence>
<proteinExistence type="predicted"/>
<dbReference type="Proteomes" id="UP001420932">
    <property type="component" value="Unassembled WGS sequence"/>
</dbReference>
<keyword evidence="7" id="KW-0406">Ion transport</keyword>
<dbReference type="InterPro" id="IPR038770">
    <property type="entry name" value="Na+/solute_symporter_sf"/>
</dbReference>
<evidence type="ECO:0000256" key="6">
    <source>
        <dbReference type="ARBA" id="ARBA00022989"/>
    </source>
</evidence>
<dbReference type="InterPro" id="IPR006153">
    <property type="entry name" value="Cation/H_exchanger_TM"/>
</dbReference>
<dbReference type="AlphaFoldDB" id="A0AAP0NPB8"/>
<dbReference type="GO" id="GO:0016020">
    <property type="term" value="C:membrane"/>
    <property type="evidence" value="ECO:0007669"/>
    <property type="project" value="UniProtKB-SubCell"/>
</dbReference>
<keyword evidence="3" id="KW-0050">Antiport</keyword>
<evidence type="ECO:0000313" key="11">
    <source>
        <dbReference type="EMBL" id="KAK9114143.1"/>
    </source>
</evidence>
<feature type="domain" description="Cation/H+ exchanger transmembrane" evidence="10">
    <location>
        <begin position="148"/>
        <end position="230"/>
    </location>
</feature>
<keyword evidence="12" id="KW-1185">Reference proteome</keyword>
<feature type="transmembrane region" description="Helical" evidence="9">
    <location>
        <begin position="204"/>
        <end position="222"/>
    </location>
</feature>
<protein>
    <recommendedName>
        <fullName evidence="10">Cation/H+ exchanger transmembrane domain-containing protein</fullName>
    </recommendedName>
</protein>
<reference evidence="11 12" key="1">
    <citation type="submission" date="2024-01" db="EMBL/GenBank/DDBJ databases">
        <title>Genome assemblies of Stephania.</title>
        <authorList>
            <person name="Yang L."/>
        </authorList>
    </citation>
    <scope>NUCLEOTIDE SEQUENCE [LARGE SCALE GENOMIC DNA]</scope>
    <source>
        <strain evidence="11">YNDBR</strain>
        <tissue evidence="11">Leaf</tissue>
    </source>
</reference>
<evidence type="ECO:0000256" key="2">
    <source>
        <dbReference type="ARBA" id="ARBA00022448"/>
    </source>
</evidence>
<comment type="subcellular location">
    <subcellularLocation>
        <location evidence="1">Membrane</location>
        <topology evidence="1">Multi-pass membrane protein</topology>
    </subcellularLocation>
</comment>